<feature type="chain" id="PRO_5026163108" evidence="3">
    <location>
        <begin position="21"/>
        <end position="390"/>
    </location>
</feature>
<organism evidence="4 5">
    <name type="scientific">Drosophila pseudoobscura pseudoobscura</name>
    <name type="common">Fruit fly</name>
    <dbReference type="NCBI Taxonomy" id="46245"/>
    <lineage>
        <taxon>Eukaryota</taxon>
        <taxon>Metazoa</taxon>
        <taxon>Ecdysozoa</taxon>
        <taxon>Arthropoda</taxon>
        <taxon>Hexapoda</taxon>
        <taxon>Insecta</taxon>
        <taxon>Pterygota</taxon>
        <taxon>Neoptera</taxon>
        <taxon>Endopterygota</taxon>
        <taxon>Diptera</taxon>
        <taxon>Brachycera</taxon>
        <taxon>Muscomorpha</taxon>
        <taxon>Ephydroidea</taxon>
        <taxon>Drosophilidae</taxon>
        <taxon>Drosophila</taxon>
        <taxon>Sophophora</taxon>
    </lineage>
</organism>
<name>A0A6I8UPP7_DROPS</name>
<dbReference type="Pfam" id="PF07898">
    <property type="entry name" value="DUF1676"/>
    <property type="match status" value="1"/>
</dbReference>
<evidence type="ECO:0000256" key="3">
    <source>
        <dbReference type="SAM" id="SignalP"/>
    </source>
</evidence>
<dbReference type="RefSeq" id="XP_001358915.3">
    <property type="nucleotide sequence ID" value="XM_001358878.4"/>
</dbReference>
<feature type="signal peptide" evidence="3">
    <location>
        <begin position="1"/>
        <end position="20"/>
    </location>
</feature>
<dbReference type="InterPro" id="IPR012464">
    <property type="entry name" value="DUF1676"/>
</dbReference>
<accession>A0A6I8UPP7</accession>
<evidence type="ECO:0000256" key="1">
    <source>
        <dbReference type="SAM" id="MobiDB-lite"/>
    </source>
</evidence>
<dbReference type="KEGG" id="dpo:4801893"/>
<keyword evidence="2" id="KW-0472">Membrane</keyword>
<keyword evidence="2" id="KW-0812">Transmembrane</keyword>
<evidence type="ECO:0000256" key="2">
    <source>
        <dbReference type="SAM" id="Phobius"/>
    </source>
</evidence>
<keyword evidence="4" id="KW-1185">Reference proteome</keyword>
<gene>
    <name evidence="5" type="primary">LOC4801893</name>
</gene>
<protein>
    <submittedName>
        <fullName evidence="5">Uncharacterized protein</fullName>
    </submittedName>
</protein>
<feature type="transmembrane region" description="Helical" evidence="2">
    <location>
        <begin position="349"/>
        <end position="369"/>
    </location>
</feature>
<evidence type="ECO:0000313" key="5">
    <source>
        <dbReference type="RefSeq" id="XP_001358915.3"/>
    </source>
</evidence>
<sequence>MWHYRAVFVLGIYMLVTINASTSSNSNNHFNDGTSGILTARNGKLQLELNAWQPFTQHNNWLILQATAPSSVQPERVSAPRILPQQQQQQQQQEEKQQQKQHQRLPVNYYAYNHRYNQSARSGIPPSAGGNYKQVRAQAAPATTLSDPARYVLAISQSMRRGGELRHQLPAAAEEEAEPDVRNAAASTLTNSQAHEADADDDEDVKDTDAIKHIEKPTLLGIQSYLGPFQHALVKVRNFCDSVGTLLSDIDEEQQDETLQFLADETSSNKLAATTRTITSTAKILTSKEADTDTVQGRYSHRVALDASEGRKLKKLKKKIQKLLLPLLIAYKLKFLTLIPVLIGGLTLLVGTTGLAGFFFALFTAVMSLKTTGGGGGHGYGSKAIVLKKI</sequence>
<reference evidence="5" key="2">
    <citation type="submission" date="2025-08" db="UniProtKB">
        <authorList>
            <consortium name="RefSeq"/>
        </authorList>
    </citation>
    <scope>IDENTIFICATION</scope>
    <source>
        <strain evidence="5">MV-25-SWS-2005</strain>
        <tissue evidence="5">Whole body</tissue>
    </source>
</reference>
<reference evidence="4" key="1">
    <citation type="submission" date="2024-06" db="UniProtKB">
        <authorList>
            <consortium name="RefSeq"/>
        </authorList>
    </citation>
    <scope>NUCLEOTIDE SEQUENCE [LARGE SCALE GENOMIC DNA]</scope>
    <source>
        <strain evidence="4">MV2-25</strain>
    </source>
</reference>
<dbReference type="AlphaFoldDB" id="A0A6I8UPP7"/>
<dbReference type="ExpressionAtlas" id="A0A6I8UPP7">
    <property type="expression patterns" value="baseline"/>
</dbReference>
<evidence type="ECO:0000313" key="4">
    <source>
        <dbReference type="Proteomes" id="UP000001819"/>
    </source>
</evidence>
<keyword evidence="3" id="KW-0732">Signal</keyword>
<dbReference type="Proteomes" id="UP000001819">
    <property type="component" value="Chromosome 2"/>
</dbReference>
<feature type="region of interest" description="Disordered" evidence="1">
    <location>
        <begin position="74"/>
        <end position="102"/>
    </location>
</feature>
<proteinExistence type="predicted"/>
<keyword evidence="2" id="KW-1133">Transmembrane helix</keyword>
<dbReference type="InParanoid" id="A0A6I8UPP7"/>